<dbReference type="AlphaFoldDB" id="A0A369AD34"/>
<name>A0A369AD34_9GAMM</name>
<dbReference type="GO" id="GO:0006310">
    <property type="term" value="P:DNA recombination"/>
    <property type="evidence" value="ECO:0007669"/>
    <property type="project" value="UniProtKB-KW"/>
</dbReference>
<reference evidence="4 5" key="1">
    <citation type="submission" date="2018-07" db="EMBL/GenBank/DDBJ databases">
        <title>Genomic Encyclopedia of Type Strains, Phase III (KMG-III): the genomes of soil and plant-associated and newly described type strains.</title>
        <authorList>
            <person name="Whitman W."/>
        </authorList>
    </citation>
    <scope>NUCLEOTIDE SEQUENCE [LARGE SCALE GENOMIC DNA]</scope>
    <source>
        <strain evidence="4 5">CECT 7731</strain>
    </source>
</reference>
<dbReference type="Pfam" id="PF00589">
    <property type="entry name" value="Phage_integrase"/>
    <property type="match status" value="1"/>
</dbReference>
<sequence length="342" mass="38629">MSIKQTPSGWKVDFRAGGSNGKRYRKTCKTKAEAERYQKFVEAQETTTGKAWNPKPKDSRRLLELLEPWFLLHGQHLKDGERRLSKLRLITEKLSNPIAADLQPLTFSRYRATRTKEGIKPKTLNNELGYINSLFNSLRKSGEIDYANPLAEIDNIKVPENELSYLTTDQIETLLSALDKCQNPHAKLITLICLSTGARWGEAEGITTQTIHHNRLTFTDTKNGKNRTVPISQWLFDELLTHARKSASNNVFTSSIGAFRRALKRSKIELPAGQAAHVLRHTFASHFMINGGNILTLQRILGHSDIRMTMRYSHLSPDHLLDALTLNPLDKHGITGIKKAAD</sequence>
<proteinExistence type="predicted"/>
<evidence type="ECO:0000256" key="2">
    <source>
        <dbReference type="ARBA" id="ARBA00023172"/>
    </source>
</evidence>
<dbReference type="PANTHER" id="PTHR30349:SF93">
    <property type="entry name" value="FELS-2 PROPHAGE PROTEIN"/>
    <property type="match status" value="1"/>
</dbReference>
<dbReference type="InterPro" id="IPR002104">
    <property type="entry name" value="Integrase_catalytic"/>
</dbReference>
<accession>A0A369AD34</accession>
<dbReference type="InterPro" id="IPR013762">
    <property type="entry name" value="Integrase-like_cat_sf"/>
</dbReference>
<dbReference type="CDD" id="cd00796">
    <property type="entry name" value="INT_Rci_Hp1_C"/>
    <property type="match status" value="1"/>
</dbReference>
<dbReference type="PROSITE" id="PS51898">
    <property type="entry name" value="TYR_RECOMBINASE"/>
    <property type="match status" value="1"/>
</dbReference>
<dbReference type="GO" id="GO:0015074">
    <property type="term" value="P:DNA integration"/>
    <property type="evidence" value="ECO:0007669"/>
    <property type="project" value="UniProtKB-KW"/>
</dbReference>
<dbReference type="Proteomes" id="UP000253506">
    <property type="component" value="Unassembled WGS sequence"/>
</dbReference>
<evidence type="ECO:0000259" key="3">
    <source>
        <dbReference type="PROSITE" id="PS51898"/>
    </source>
</evidence>
<comment type="caution">
    <text evidence="4">The sequence shown here is derived from an EMBL/GenBank/DDBJ whole genome shotgun (WGS) entry which is preliminary data.</text>
</comment>
<dbReference type="PANTHER" id="PTHR30349">
    <property type="entry name" value="PHAGE INTEGRASE-RELATED"/>
    <property type="match status" value="1"/>
</dbReference>
<dbReference type="InterPro" id="IPR011010">
    <property type="entry name" value="DNA_brk_join_enz"/>
</dbReference>
<dbReference type="Pfam" id="PF24624">
    <property type="entry name" value="Int_N"/>
    <property type="match status" value="1"/>
</dbReference>
<evidence type="ECO:0000256" key="1">
    <source>
        <dbReference type="ARBA" id="ARBA00022908"/>
    </source>
</evidence>
<organism evidence="4 5">
    <name type="scientific">Marinomonas foliarum</name>
    <dbReference type="NCBI Taxonomy" id="491950"/>
    <lineage>
        <taxon>Bacteria</taxon>
        <taxon>Pseudomonadati</taxon>
        <taxon>Pseudomonadota</taxon>
        <taxon>Gammaproteobacteria</taxon>
        <taxon>Oceanospirillales</taxon>
        <taxon>Oceanospirillaceae</taxon>
        <taxon>Marinomonas</taxon>
    </lineage>
</organism>
<keyword evidence="2" id="KW-0233">DNA recombination</keyword>
<evidence type="ECO:0000313" key="4">
    <source>
        <dbReference type="EMBL" id="RCX07035.1"/>
    </source>
</evidence>
<dbReference type="GO" id="GO:0003677">
    <property type="term" value="F:DNA binding"/>
    <property type="evidence" value="ECO:0007669"/>
    <property type="project" value="InterPro"/>
</dbReference>
<dbReference type="InterPro" id="IPR050090">
    <property type="entry name" value="Tyrosine_recombinase_XerCD"/>
</dbReference>
<dbReference type="Gene3D" id="1.10.443.10">
    <property type="entry name" value="Intergrase catalytic core"/>
    <property type="match status" value="1"/>
</dbReference>
<dbReference type="RefSeq" id="WP_114411331.1">
    <property type="nucleotide sequence ID" value="NZ_QPJQ01000007.1"/>
</dbReference>
<protein>
    <submittedName>
        <fullName evidence="4">Site-specific recombinase XerD</fullName>
    </submittedName>
</protein>
<gene>
    <name evidence="4" type="ORF">DFP77_107135</name>
</gene>
<keyword evidence="1" id="KW-0229">DNA integration</keyword>
<evidence type="ECO:0000313" key="5">
    <source>
        <dbReference type="Proteomes" id="UP000253506"/>
    </source>
</evidence>
<dbReference type="OrthoDB" id="9057547at2"/>
<feature type="domain" description="Tyr recombinase" evidence="3">
    <location>
        <begin position="161"/>
        <end position="325"/>
    </location>
</feature>
<dbReference type="SUPFAM" id="SSF56349">
    <property type="entry name" value="DNA breaking-rejoining enzymes"/>
    <property type="match status" value="1"/>
</dbReference>
<dbReference type="InterPro" id="IPR057084">
    <property type="entry name" value="Int_N"/>
</dbReference>
<dbReference type="EMBL" id="QPJQ01000007">
    <property type="protein sequence ID" value="RCX07035.1"/>
    <property type="molecule type" value="Genomic_DNA"/>
</dbReference>